<sequence length="288" mass="31017">MILTAFALLLAACGGSETATPAATPEAVEAPAPAESEAPAEVQKTEVQAPKPAGPQQLEVYTYRVINSFPHGTTDFTQGLFVADGALYETTGRIGQSALIRHDILGDTAPARRALPADIFGEGAVAVGDRIISLTWRDGIGLIHDLETFEPEGTFPLEGEGWGLTSDGERLIVSNGTNRLAFLDPETYQPTGSLTVSANGKPVPRLNELEYIDGEVWANIWQTDVIVRINPETGIVSGFIDLSGLYADNRDPRDNVLNGIAWDPESERLFVTGKNWPQIHEIEVIPAE</sequence>
<dbReference type="EMBL" id="QUQO01000001">
    <property type="protein sequence ID" value="RFB06380.1"/>
    <property type="molecule type" value="Genomic_DNA"/>
</dbReference>
<dbReference type="PANTHER" id="PTHR31270">
    <property type="entry name" value="GLUTAMINYL-PEPTIDE CYCLOTRANSFERASE"/>
    <property type="match status" value="1"/>
</dbReference>
<dbReference type="Gene3D" id="2.130.10.10">
    <property type="entry name" value="YVTN repeat-like/Quinoprotein amine dehydrogenase"/>
    <property type="match status" value="1"/>
</dbReference>
<feature type="compositionally biased region" description="Low complexity" evidence="1">
    <location>
        <begin position="20"/>
        <end position="42"/>
    </location>
</feature>
<feature type="chain" id="PRO_5016802557" evidence="2">
    <location>
        <begin position="20"/>
        <end position="288"/>
    </location>
</feature>
<dbReference type="InParanoid" id="A0A371RLP6"/>
<reference evidence="3 4" key="1">
    <citation type="submission" date="2018-08" db="EMBL/GenBank/DDBJ databases">
        <title>Parvularcula sp. SM1705, isolated from surface water of the South Sea China.</title>
        <authorList>
            <person name="Sun L."/>
        </authorList>
    </citation>
    <scope>NUCLEOTIDE SEQUENCE [LARGE SCALE GENOMIC DNA]</scope>
    <source>
        <strain evidence="3 4">SM1705</strain>
    </source>
</reference>
<organism evidence="3 4">
    <name type="scientific">Parvularcula marina</name>
    <dbReference type="NCBI Taxonomy" id="2292771"/>
    <lineage>
        <taxon>Bacteria</taxon>
        <taxon>Pseudomonadati</taxon>
        <taxon>Pseudomonadota</taxon>
        <taxon>Alphaproteobacteria</taxon>
        <taxon>Parvularculales</taxon>
        <taxon>Parvularculaceae</taxon>
        <taxon>Parvularcula</taxon>
    </lineage>
</organism>
<dbReference type="InterPro" id="IPR015943">
    <property type="entry name" value="WD40/YVTN_repeat-like_dom_sf"/>
</dbReference>
<feature type="region of interest" description="Disordered" evidence="1">
    <location>
        <begin position="20"/>
        <end position="53"/>
    </location>
</feature>
<feature type="signal peptide" evidence="2">
    <location>
        <begin position="1"/>
        <end position="19"/>
    </location>
</feature>
<keyword evidence="3" id="KW-0808">Transferase</keyword>
<dbReference type="SUPFAM" id="SSF63825">
    <property type="entry name" value="YWTD domain"/>
    <property type="match status" value="1"/>
</dbReference>
<evidence type="ECO:0000256" key="2">
    <source>
        <dbReference type="SAM" id="SignalP"/>
    </source>
</evidence>
<keyword evidence="4" id="KW-1185">Reference proteome</keyword>
<dbReference type="Proteomes" id="UP000264589">
    <property type="component" value="Unassembled WGS sequence"/>
</dbReference>
<dbReference type="InterPro" id="IPR007788">
    <property type="entry name" value="QCT"/>
</dbReference>
<evidence type="ECO:0000313" key="4">
    <source>
        <dbReference type="Proteomes" id="UP000264589"/>
    </source>
</evidence>
<keyword evidence="2" id="KW-0732">Signal</keyword>
<dbReference type="Pfam" id="PF05096">
    <property type="entry name" value="Glu_cyclase_2"/>
    <property type="match status" value="1"/>
</dbReference>
<name>A0A371RLP6_9PROT</name>
<gene>
    <name evidence="3" type="ORF">DX908_06850</name>
</gene>
<proteinExistence type="predicted"/>
<evidence type="ECO:0000313" key="3">
    <source>
        <dbReference type="EMBL" id="RFB06380.1"/>
    </source>
</evidence>
<protein>
    <submittedName>
        <fullName evidence="3">Glutaminyl-peptide cyclotransferase</fullName>
    </submittedName>
</protein>
<dbReference type="AlphaFoldDB" id="A0A371RLP6"/>
<comment type="caution">
    <text evidence="3">The sequence shown here is derived from an EMBL/GenBank/DDBJ whole genome shotgun (WGS) entry which is preliminary data.</text>
</comment>
<evidence type="ECO:0000256" key="1">
    <source>
        <dbReference type="SAM" id="MobiDB-lite"/>
    </source>
</evidence>
<dbReference type="GO" id="GO:0016603">
    <property type="term" value="F:glutaminyl-peptide cyclotransferase activity"/>
    <property type="evidence" value="ECO:0007669"/>
    <property type="project" value="InterPro"/>
</dbReference>
<dbReference type="OrthoDB" id="9783700at2"/>
<accession>A0A371RLP6</accession>
<dbReference type="PANTHER" id="PTHR31270:SF1">
    <property type="entry name" value="GLUTAMINYL-PEPTIDE CYCLOTRANSFERASE"/>
    <property type="match status" value="1"/>
</dbReference>